<feature type="domain" description="Outer membrane protein beta-barrel" evidence="4">
    <location>
        <begin position="11"/>
        <end position="190"/>
    </location>
</feature>
<evidence type="ECO:0000313" key="5">
    <source>
        <dbReference type="EMBL" id="MDY0745410.1"/>
    </source>
</evidence>
<comment type="caution">
    <text evidence="5">The sequence shown here is derived from an EMBL/GenBank/DDBJ whole genome shotgun (WGS) entry which is preliminary data.</text>
</comment>
<dbReference type="InterPro" id="IPR011250">
    <property type="entry name" value="OMP/PagP_B-barrel"/>
</dbReference>
<dbReference type="InterPro" id="IPR027385">
    <property type="entry name" value="Beta-barrel_OMP"/>
</dbReference>
<proteinExistence type="predicted"/>
<dbReference type="Gene3D" id="2.40.160.20">
    <property type="match status" value="1"/>
</dbReference>
<dbReference type="SUPFAM" id="SSF56925">
    <property type="entry name" value="OMPA-like"/>
    <property type="match status" value="1"/>
</dbReference>
<evidence type="ECO:0000259" key="4">
    <source>
        <dbReference type="Pfam" id="PF13505"/>
    </source>
</evidence>
<sequence length="190" mass="19838">MKHRSFAALAFITLAAAATSAAQAEPWSLSGGYMGLNVGKPSYKTDCGTGFSCDNPNVSFNLYGGAMFNPYLGAELGYLNMGEADRGGGHTRAQGINLSLVGRVPFGDSRFGAFAKGGATYGRTRVDAQTTSGIATGHETGWGGSYGAGVDYALNPTSSVVLEWQHHDFRFPGGSRDGVASTSIGFVKRF</sequence>
<gene>
    <name evidence="5" type="ORF">SNE35_12885</name>
</gene>
<evidence type="ECO:0000256" key="1">
    <source>
        <dbReference type="ARBA" id="ARBA00004442"/>
    </source>
</evidence>
<organism evidence="5 6">
    <name type="scientific">Roseateles agri</name>
    <dbReference type="NCBI Taxonomy" id="3098619"/>
    <lineage>
        <taxon>Bacteria</taxon>
        <taxon>Pseudomonadati</taxon>
        <taxon>Pseudomonadota</taxon>
        <taxon>Betaproteobacteria</taxon>
        <taxon>Burkholderiales</taxon>
        <taxon>Sphaerotilaceae</taxon>
        <taxon>Roseateles</taxon>
    </lineage>
</organism>
<feature type="chain" id="PRO_5047534397" evidence="3">
    <location>
        <begin position="25"/>
        <end position="190"/>
    </location>
</feature>
<reference evidence="5 6" key="1">
    <citation type="submission" date="2023-11" db="EMBL/GenBank/DDBJ databases">
        <title>Paucibacter sp. nov., isolated from fresh soil in Korea.</title>
        <authorList>
            <person name="Le N.T.T."/>
        </authorList>
    </citation>
    <scope>NUCLEOTIDE SEQUENCE [LARGE SCALE GENOMIC DNA]</scope>
    <source>
        <strain evidence="5 6">R3-3</strain>
    </source>
</reference>
<dbReference type="RefSeq" id="WP_320423318.1">
    <property type="nucleotide sequence ID" value="NZ_JAXCLA010000004.1"/>
</dbReference>
<name>A0ABU5DI68_9BURK</name>
<evidence type="ECO:0000313" key="6">
    <source>
        <dbReference type="Proteomes" id="UP001285263"/>
    </source>
</evidence>
<evidence type="ECO:0000256" key="3">
    <source>
        <dbReference type="SAM" id="SignalP"/>
    </source>
</evidence>
<comment type="subcellular location">
    <subcellularLocation>
        <location evidence="1">Cell outer membrane</location>
    </subcellularLocation>
</comment>
<dbReference type="Proteomes" id="UP001285263">
    <property type="component" value="Unassembled WGS sequence"/>
</dbReference>
<dbReference type="EMBL" id="JAXCLA010000004">
    <property type="protein sequence ID" value="MDY0745410.1"/>
    <property type="molecule type" value="Genomic_DNA"/>
</dbReference>
<keyword evidence="6" id="KW-1185">Reference proteome</keyword>
<dbReference type="Pfam" id="PF13505">
    <property type="entry name" value="OMP_b-brl"/>
    <property type="match status" value="1"/>
</dbReference>
<keyword evidence="2 3" id="KW-0732">Signal</keyword>
<protein>
    <submittedName>
        <fullName evidence="5">Outer membrane beta-barrel protein</fullName>
    </submittedName>
</protein>
<accession>A0ABU5DI68</accession>
<feature type="signal peptide" evidence="3">
    <location>
        <begin position="1"/>
        <end position="24"/>
    </location>
</feature>
<evidence type="ECO:0000256" key="2">
    <source>
        <dbReference type="ARBA" id="ARBA00022729"/>
    </source>
</evidence>